<proteinExistence type="predicted"/>
<organism evidence="2 3">
    <name type="scientific">Mikania micrantha</name>
    <name type="common">bitter vine</name>
    <dbReference type="NCBI Taxonomy" id="192012"/>
    <lineage>
        <taxon>Eukaryota</taxon>
        <taxon>Viridiplantae</taxon>
        <taxon>Streptophyta</taxon>
        <taxon>Embryophyta</taxon>
        <taxon>Tracheophyta</taxon>
        <taxon>Spermatophyta</taxon>
        <taxon>Magnoliopsida</taxon>
        <taxon>eudicotyledons</taxon>
        <taxon>Gunneridae</taxon>
        <taxon>Pentapetalae</taxon>
        <taxon>asterids</taxon>
        <taxon>campanulids</taxon>
        <taxon>Asterales</taxon>
        <taxon>Asteraceae</taxon>
        <taxon>Asteroideae</taxon>
        <taxon>Heliantheae alliance</taxon>
        <taxon>Eupatorieae</taxon>
        <taxon>Mikania</taxon>
    </lineage>
</organism>
<name>A0A5N6NDL8_9ASTR</name>
<accession>A0A5N6NDL8</accession>
<dbReference type="EMBL" id="SZYD01000012">
    <property type="protein sequence ID" value="KAD4585961.1"/>
    <property type="molecule type" value="Genomic_DNA"/>
</dbReference>
<evidence type="ECO:0000256" key="1">
    <source>
        <dbReference type="SAM" id="MobiDB-lite"/>
    </source>
</evidence>
<dbReference type="AlphaFoldDB" id="A0A5N6NDL8"/>
<evidence type="ECO:0000313" key="2">
    <source>
        <dbReference type="EMBL" id="KAD4585961.1"/>
    </source>
</evidence>
<feature type="compositionally biased region" description="Low complexity" evidence="1">
    <location>
        <begin position="185"/>
        <end position="195"/>
    </location>
</feature>
<feature type="region of interest" description="Disordered" evidence="1">
    <location>
        <begin position="139"/>
        <end position="201"/>
    </location>
</feature>
<evidence type="ECO:0000313" key="3">
    <source>
        <dbReference type="Proteomes" id="UP000326396"/>
    </source>
</evidence>
<dbReference type="Proteomes" id="UP000326396">
    <property type="component" value="Linkage Group LG2"/>
</dbReference>
<sequence length="244" mass="27380">MIDTVFFVVVEGQAAGRTVEAVVEGWNSVVAGGQGGRRDGAGKREKGRRRWAGLQELGGENRARNGVTDCPESRNEENYKDIMFWNSSRSAKPLMSAPRRPRKDVGCLFSRRRFIKKRLRDLFLEKTWINIFKPLLISPPSSPAHHRQPPTAVASHRRLPHCRSPPQSAPTAVSSQPAPPPPSPLTAIAPTASSTVDGGWRGRSEVMVTVDRWPEDRWPEDRWVEGDDREMDDGLGFVMKRFFV</sequence>
<comment type="caution">
    <text evidence="2">The sequence shown here is derived from an EMBL/GenBank/DDBJ whole genome shotgun (WGS) entry which is preliminary data.</text>
</comment>
<keyword evidence="3" id="KW-1185">Reference proteome</keyword>
<feature type="compositionally biased region" description="Low complexity" evidence="1">
    <location>
        <begin position="164"/>
        <end position="176"/>
    </location>
</feature>
<gene>
    <name evidence="2" type="ORF">E3N88_23562</name>
</gene>
<protein>
    <submittedName>
        <fullName evidence="2">Uncharacterized protein</fullName>
    </submittedName>
</protein>
<reference evidence="2 3" key="1">
    <citation type="submission" date="2019-05" db="EMBL/GenBank/DDBJ databases">
        <title>Mikania micrantha, genome provides insights into the molecular mechanism of rapid growth.</title>
        <authorList>
            <person name="Liu B."/>
        </authorList>
    </citation>
    <scope>NUCLEOTIDE SEQUENCE [LARGE SCALE GENOMIC DNA]</scope>
    <source>
        <strain evidence="2">NLD-2019</strain>
        <tissue evidence="2">Leaf</tissue>
    </source>
</reference>